<dbReference type="PRINTS" id="PR00038">
    <property type="entry name" value="HTHLUXR"/>
</dbReference>
<protein>
    <submittedName>
        <fullName evidence="6">DNA-binding protein response regulator, LuxR family</fullName>
    </submittedName>
</protein>
<dbReference type="AlphaFoldDB" id="S9QGH8"/>
<feature type="domain" description="Response regulatory" evidence="5">
    <location>
        <begin position="2"/>
        <end position="119"/>
    </location>
</feature>
<dbReference type="PANTHER" id="PTHR45566:SF2">
    <property type="entry name" value="NARL SUBFAMILY"/>
    <property type="match status" value="1"/>
</dbReference>
<evidence type="ECO:0000256" key="1">
    <source>
        <dbReference type="ARBA" id="ARBA00022553"/>
    </source>
</evidence>
<dbReference type="InterPro" id="IPR011006">
    <property type="entry name" value="CheY-like_superfamily"/>
</dbReference>
<accession>S9QGH8</accession>
<dbReference type="CDD" id="cd06170">
    <property type="entry name" value="LuxR_C_like"/>
    <property type="match status" value="1"/>
</dbReference>
<organism evidence="6 7">
    <name type="scientific">Salipiger mucosus DSM 16094</name>
    <dbReference type="NCBI Taxonomy" id="1123237"/>
    <lineage>
        <taxon>Bacteria</taxon>
        <taxon>Pseudomonadati</taxon>
        <taxon>Pseudomonadota</taxon>
        <taxon>Alphaproteobacteria</taxon>
        <taxon>Rhodobacterales</taxon>
        <taxon>Roseobacteraceae</taxon>
        <taxon>Salipiger</taxon>
    </lineage>
</organism>
<evidence type="ECO:0000313" key="6">
    <source>
        <dbReference type="EMBL" id="EPX80526.1"/>
    </source>
</evidence>
<dbReference type="InterPro" id="IPR001789">
    <property type="entry name" value="Sig_transdc_resp-reg_receiver"/>
</dbReference>
<evidence type="ECO:0000313" key="7">
    <source>
        <dbReference type="Proteomes" id="UP000015347"/>
    </source>
</evidence>
<comment type="caution">
    <text evidence="6">The sequence shown here is derived from an EMBL/GenBank/DDBJ whole genome shotgun (WGS) entry which is preliminary data.</text>
</comment>
<dbReference type="PROSITE" id="PS50110">
    <property type="entry name" value="RESPONSE_REGULATORY"/>
    <property type="match status" value="1"/>
</dbReference>
<evidence type="ECO:0000259" key="4">
    <source>
        <dbReference type="PROSITE" id="PS50043"/>
    </source>
</evidence>
<dbReference type="Pfam" id="PF00072">
    <property type="entry name" value="Response_reg"/>
    <property type="match status" value="1"/>
</dbReference>
<dbReference type="SMART" id="SM00421">
    <property type="entry name" value="HTH_LUXR"/>
    <property type="match status" value="1"/>
</dbReference>
<dbReference type="Pfam" id="PF00196">
    <property type="entry name" value="GerE"/>
    <property type="match status" value="1"/>
</dbReference>
<feature type="domain" description="HTH luxR-type" evidence="4">
    <location>
        <begin position="139"/>
        <end position="204"/>
    </location>
</feature>
<dbReference type="GO" id="GO:0003677">
    <property type="term" value="F:DNA binding"/>
    <property type="evidence" value="ECO:0007669"/>
    <property type="project" value="UniProtKB-KW"/>
</dbReference>
<name>S9QGH8_9RHOB</name>
<dbReference type="InterPro" id="IPR051015">
    <property type="entry name" value="EvgA-like"/>
</dbReference>
<keyword evidence="7" id="KW-1185">Reference proteome</keyword>
<gene>
    <name evidence="6" type="ORF">Salmuc_03843</name>
</gene>
<dbReference type="SUPFAM" id="SSF46894">
    <property type="entry name" value="C-terminal effector domain of the bipartite response regulators"/>
    <property type="match status" value="1"/>
</dbReference>
<dbReference type="GO" id="GO:0006355">
    <property type="term" value="P:regulation of DNA-templated transcription"/>
    <property type="evidence" value="ECO:0007669"/>
    <property type="project" value="InterPro"/>
</dbReference>
<keyword evidence="2 6" id="KW-0238">DNA-binding</keyword>
<evidence type="ECO:0000256" key="3">
    <source>
        <dbReference type="PROSITE-ProRule" id="PRU00169"/>
    </source>
</evidence>
<feature type="modified residue" description="4-aspartylphosphate" evidence="3">
    <location>
        <position position="54"/>
    </location>
</feature>
<dbReference type="InterPro" id="IPR016032">
    <property type="entry name" value="Sig_transdc_resp-reg_C-effctor"/>
</dbReference>
<evidence type="ECO:0000256" key="2">
    <source>
        <dbReference type="ARBA" id="ARBA00023125"/>
    </source>
</evidence>
<keyword evidence="1 3" id="KW-0597">Phosphoprotein</keyword>
<dbReference type="HOGENOM" id="CLU_000445_90_8_5"/>
<dbReference type="EMBL" id="APVH01000032">
    <property type="protein sequence ID" value="EPX80526.1"/>
    <property type="molecule type" value="Genomic_DNA"/>
</dbReference>
<dbReference type="PROSITE" id="PS50043">
    <property type="entry name" value="HTH_LUXR_2"/>
    <property type="match status" value="1"/>
</dbReference>
<dbReference type="PANTHER" id="PTHR45566">
    <property type="entry name" value="HTH-TYPE TRANSCRIPTIONAL REGULATOR YHJB-RELATED"/>
    <property type="match status" value="1"/>
</dbReference>
<proteinExistence type="predicted"/>
<sequence length="206" mass="22341">MRILIADDHDLLRDTLVMFMETEGSLDPVAVGTLDAAEEAVRTDPEGFDLVLLDFSMPGMNGLSGLDTVRALPGRHRVAIISGTANREVAEQALEAGAAGFLPKTLSAKSLVNAIRFMAMGEQYAPLDFMRASAEPAEVHPLAGKLSQRELEVLQGLTQGKSNKEIARDLDIREPTVKLHVKTLYRKIGASNRTQAAMIAKEQGLF</sequence>
<evidence type="ECO:0000259" key="5">
    <source>
        <dbReference type="PROSITE" id="PS50110"/>
    </source>
</evidence>
<dbReference type="GO" id="GO:0000160">
    <property type="term" value="P:phosphorelay signal transduction system"/>
    <property type="evidence" value="ECO:0007669"/>
    <property type="project" value="InterPro"/>
</dbReference>
<reference evidence="7" key="1">
    <citation type="journal article" date="2014" name="Stand. Genomic Sci.">
        <title>Genome sequence of the exopolysaccharide-producing Salipiger mucosus type strain (DSM 16094(T)), a moderately halophilic member of the Roseobacter clade.</title>
        <authorList>
            <person name="Riedel T."/>
            <person name="Spring S."/>
            <person name="Fiebig A."/>
            <person name="Petersen J."/>
            <person name="Kyrpides N.C."/>
            <person name="Goker M."/>
            <person name="Klenk H.P."/>
        </authorList>
    </citation>
    <scope>NUCLEOTIDE SEQUENCE [LARGE SCALE GENOMIC DNA]</scope>
    <source>
        <strain evidence="7">DSM 16094</strain>
    </source>
</reference>
<dbReference type="eggNOG" id="COG2197">
    <property type="taxonomic scope" value="Bacteria"/>
</dbReference>
<dbReference type="Gene3D" id="3.40.50.2300">
    <property type="match status" value="1"/>
</dbReference>
<dbReference type="CDD" id="cd17535">
    <property type="entry name" value="REC_NarL-like"/>
    <property type="match status" value="1"/>
</dbReference>
<dbReference type="Proteomes" id="UP000015347">
    <property type="component" value="Unassembled WGS sequence"/>
</dbReference>
<dbReference type="RefSeq" id="WP_020039681.1">
    <property type="nucleotide sequence ID" value="NZ_KE557277.1"/>
</dbReference>
<dbReference type="SMART" id="SM00448">
    <property type="entry name" value="REC"/>
    <property type="match status" value="1"/>
</dbReference>
<dbReference type="InterPro" id="IPR058245">
    <property type="entry name" value="NreC/VraR/RcsB-like_REC"/>
</dbReference>
<dbReference type="STRING" id="1123237.Salmuc_03843"/>
<dbReference type="InterPro" id="IPR000792">
    <property type="entry name" value="Tscrpt_reg_LuxR_C"/>
</dbReference>
<dbReference type="OrthoDB" id="3679796at2"/>
<dbReference type="SUPFAM" id="SSF52172">
    <property type="entry name" value="CheY-like"/>
    <property type="match status" value="1"/>
</dbReference>